<keyword evidence="1" id="KW-1133">Transmembrane helix</keyword>
<proteinExistence type="predicted"/>
<gene>
    <name evidence="3" type="ORF">I5Q09_24625</name>
    <name evidence="2" type="ORF">IRZ65_23675</name>
    <name evidence="4" type="ORF">NCTC11842_05621</name>
</gene>
<dbReference type="Proteomes" id="UP000626180">
    <property type="component" value="Unassembled WGS sequence"/>
</dbReference>
<keyword evidence="1" id="KW-0472">Membrane</keyword>
<reference evidence="3 7" key="3">
    <citation type="submission" date="2020-11" db="EMBL/GenBank/DDBJ databases">
        <title>Enhanced detection system for hospital associated transmission using whole genome sequencing surveillance.</title>
        <authorList>
            <person name="Harrison L.H."/>
            <person name="Van Tyne D."/>
            <person name="Marsh J.W."/>
            <person name="Griffith M.P."/>
            <person name="Snyder D.J."/>
            <person name="Cooper V.S."/>
            <person name="Mustapha M."/>
        </authorList>
    </citation>
    <scope>NUCLEOTIDE SEQUENCE [LARGE SCALE GENOMIC DNA]</scope>
    <source>
        <strain evidence="3 7">PSB00013</strain>
    </source>
</reference>
<keyword evidence="1" id="KW-0812">Transmembrane</keyword>
<evidence type="ECO:0000313" key="4">
    <source>
        <dbReference type="EMBL" id="SPZ16587.1"/>
    </source>
</evidence>
<keyword evidence="6" id="KW-1185">Reference proteome</keyword>
<reference evidence="4 5" key="1">
    <citation type="submission" date="2018-06" db="EMBL/GenBank/DDBJ databases">
        <authorList>
            <consortium name="Pathogen Informatics"/>
            <person name="Doyle S."/>
        </authorList>
    </citation>
    <scope>NUCLEOTIDE SEQUENCE [LARGE SCALE GENOMIC DNA]</scope>
    <source>
        <strain evidence="4 5">NCTC11842</strain>
    </source>
</reference>
<feature type="transmembrane region" description="Helical" evidence="1">
    <location>
        <begin position="12"/>
        <end position="32"/>
    </location>
</feature>
<dbReference type="Proteomes" id="UP000638986">
    <property type="component" value="Unassembled WGS sequence"/>
</dbReference>
<dbReference type="RefSeq" id="WP_010798807.1">
    <property type="nucleotide sequence ID" value="NZ_CP053064.1"/>
</dbReference>
<evidence type="ECO:0000313" key="6">
    <source>
        <dbReference type="Proteomes" id="UP000626180"/>
    </source>
</evidence>
<evidence type="ECO:0000313" key="5">
    <source>
        <dbReference type="Proteomes" id="UP000250443"/>
    </source>
</evidence>
<evidence type="ECO:0000313" key="3">
    <source>
        <dbReference type="EMBL" id="MBH3441866.1"/>
    </source>
</evidence>
<protein>
    <submittedName>
        <fullName evidence="4">Uncharacterized protein</fullName>
    </submittedName>
</protein>
<evidence type="ECO:0000313" key="2">
    <source>
        <dbReference type="EMBL" id="MBF8643663.1"/>
    </source>
</evidence>
<dbReference type="GeneID" id="300268360"/>
<dbReference type="EMBL" id="JADMCD010000020">
    <property type="protein sequence ID" value="MBF8643663.1"/>
    <property type="molecule type" value="Genomic_DNA"/>
</dbReference>
<evidence type="ECO:0000313" key="7">
    <source>
        <dbReference type="Proteomes" id="UP000638986"/>
    </source>
</evidence>
<name>A0A2X2D774_PSELU</name>
<dbReference type="EMBL" id="UAUF01000015">
    <property type="protein sequence ID" value="SPZ16587.1"/>
    <property type="molecule type" value="Genomic_DNA"/>
</dbReference>
<reference evidence="2 6" key="2">
    <citation type="submission" date="2020-10" db="EMBL/GenBank/DDBJ databases">
        <title>Genome sequences of Pseudomonas isolates.</title>
        <authorList>
            <person name="Wessels L."/>
            <person name="Reich F."/>
            <person name="Hammerl J."/>
        </authorList>
    </citation>
    <scope>NUCLEOTIDE SEQUENCE [LARGE SCALE GENOMIC DNA]</scope>
    <source>
        <strain evidence="2 6">20-MO00624-0</strain>
    </source>
</reference>
<accession>A0A2X2D774</accession>
<organism evidence="4 5">
    <name type="scientific">Pseudomonas luteola</name>
    <dbReference type="NCBI Taxonomy" id="47886"/>
    <lineage>
        <taxon>Bacteria</taxon>
        <taxon>Pseudomonadati</taxon>
        <taxon>Pseudomonadota</taxon>
        <taxon>Gammaproteobacteria</taxon>
        <taxon>Pseudomonadales</taxon>
        <taxon>Pseudomonadaceae</taxon>
        <taxon>Pseudomonas</taxon>
    </lineage>
</organism>
<dbReference type="AlphaFoldDB" id="A0A2X2D774"/>
<dbReference type="Proteomes" id="UP000250443">
    <property type="component" value="Unassembled WGS sequence"/>
</dbReference>
<sequence>MSQLENVPKRKRITATYVITLAILGILFAIVVNKFILPKSETFDGDAVKPRPSVSEYITQAQPDVCKDEAADAPSPKCVSDLALKAKEQGYDFNEVDTYLKQRFPNVQR</sequence>
<evidence type="ECO:0000256" key="1">
    <source>
        <dbReference type="SAM" id="Phobius"/>
    </source>
</evidence>
<dbReference type="EMBL" id="JADTXM010000031">
    <property type="protein sequence ID" value="MBH3441866.1"/>
    <property type="molecule type" value="Genomic_DNA"/>
</dbReference>